<dbReference type="Proteomes" id="UP001381693">
    <property type="component" value="Unassembled WGS sequence"/>
</dbReference>
<sequence length="115" mass="13277">MLIHFDVISFRIVPPHVLSASTLRKNIFNDIIHQQHTVIKYLLVSWPKHGLIFLMKFSGLEVIRIRPTRVNNGSDRELDGSRFSDNWRHLLATGECPRGTREYFCGRDSSVGTSR</sequence>
<dbReference type="EMBL" id="JAXCGZ010015096">
    <property type="protein sequence ID" value="KAK7071357.1"/>
    <property type="molecule type" value="Genomic_DNA"/>
</dbReference>
<protein>
    <submittedName>
        <fullName evidence="1">Uncharacterized protein</fullName>
    </submittedName>
</protein>
<proteinExistence type="predicted"/>
<dbReference type="AlphaFoldDB" id="A0AAN8WUN7"/>
<evidence type="ECO:0000313" key="1">
    <source>
        <dbReference type="EMBL" id="KAK7071357.1"/>
    </source>
</evidence>
<comment type="caution">
    <text evidence="1">The sequence shown here is derived from an EMBL/GenBank/DDBJ whole genome shotgun (WGS) entry which is preliminary data.</text>
</comment>
<reference evidence="1 2" key="1">
    <citation type="submission" date="2023-11" db="EMBL/GenBank/DDBJ databases">
        <title>Halocaridina rubra genome assembly.</title>
        <authorList>
            <person name="Smith C."/>
        </authorList>
    </citation>
    <scope>NUCLEOTIDE SEQUENCE [LARGE SCALE GENOMIC DNA]</scope>
    <source>
        <strain evidence="1">EP-1</strain>
        <tissue evidence="1">Whole</tissue>
    </source>
</reference>
<name>A0AAN8WUN7_HALRR</name>
<keyword evidence="2" id="KW-1185">Reference proteome</keyword>
<organism evidence="1 2">
    <name type="scientific">Halocaridina rubra</name>
    <name type="common">Hawaiian red shrimp</name>
    <dbReference type="NCBI Taxonomy" id="373956"/>
    <lineage>
        <taxon>Eukaryota</taxon>
        <taxon>Metazoa</taxon>
        <taxon>Ecdysozoa</taxon>
        <taxon>Arthropoda</taxon>
        <taxon>Crustacea</taxon>
        <taxon>Multicrustacea</taxon>
        <taxon>Malacostraca</taxon>
        <taxon>Eumalacostraca</taxon>
        <taxon>Eucarida</taxon>
        <taxon>Decapoda</taxon>
        <taxon>Pleocyemata</taxon>
        <taxon>Caridea</taxon>
        <taxon>Atyoidea</taxon>
        <taxon>Atyidae</taxon>
        <taxon>Halocaridina</taxon>
    </lineage>
</organism>
<gene>
    <name evidence="1" type="ORF">SK128_002751</name>
</gene>
<evidence type="ECO:0000313" key="2">
    <source>
        <dbReference type="Proteomes" id="UP001381693"/>
    </source>
</evidence>
<accession>A0AAN8WUN7</accession>